<protein>
    <submittedName>
        <fullName evidence="1">Uncharacterized protein</fullName>
    </submittedName>
</protein>
<dbReference type="OrthoDB" id="4517317at2759"/>
<keyword evidence="2" id="KW-1185">Reference proteome</keyword>
<dbReference type="GeneID" id="37213481"/>
<sequence>MFMTERASKFSDVLHFTELSPHDDRRPDFQAASDESILTEKDDEIPSYDILNPSQNYDLLCDFELTGSYRKENYCLYKRVSGICKSILISLISLNLILHFSTRLWKRNERRQAKKKRTE</sequence>
<organism evidence="1 2">
    <name type="scientific">Aspergillus vadensis (strain CBS 113365 / IMI 142717 / IBT 24658)</name>
    <dbReference type="NCBI Taxonomy" id="1448311"/>
    <lineage>
        <taxon>Eukaryota</taxon>
        <taxon>Fungi</taxon>
        <taxon>Dikarya</taxon>
        <taxon>Ascomycota</taxon>
        <taxon>Pezizomycotina</taxon>
        <taxon>Eurotiomycetes</taxon>
        <taxon>Eurotiomycetidae</taxon>
        <taxon>Eurotiales</taxon>
        <taxon>Aspergillaceae</taxon>
        <taxon>Aspergillus</taxon>
        <taxon>Aspergillus subgen. Circumdati</taxon>
    </lineage>
</organism>
<dbReference type="AlphaFoldDB" id="A0A319B5K9"/>
<reference evidence="1" key="1">
    <citation type="submission" date="2016-12" db="EMBL/GenBank/DDBJ databases">
        <title>The genomes of Aspergillus section Nigri reveals drivers in fungal speciation.</title>
        <authorList>
            <consortium name="DOE Joint Genome Institute"/>
            <person name="Vesth T.C."/>
            <person name="Nybo J."/>
            <person name="Theobald S."/>
            <person name="Brandl J."/>
            <person name="Frisvad J.C."/>
            <person name="Nielsen K.F."/>
            <person name="Lyhne E.K."/>
            <person name="Kogle M.E."/>
            <person name="Kuo A."/>
            <person name="Riley R."/>
            <person name="Clum A."/>
            <person name="Nolan M."/>
            <person name="Lipzen A."/>
            <person name="Salamov A."/>
            <person name="Henrissat B."/>
            <person name="Wiebenga A."/>
            <person name="De Vries R.P."/>
            <person name="Grigoriev I.V."/>
            <person name="Mortensen U.H."/>
            <person name="Andersen M.R."/>
            <person name="Baker S.E."/>
        </authorList>
    </citation>
    <scope>NUCLEOTIDE SEQUENCE [LARGE SCALE GENOMIC DNA]</scope>
    <source>
        <strain evidence="1">CBS 113365</strain>
    </source>
</reference>
<name>A0A319B5K9_ASPVC</name>
<proteinExistence type="predicted"/>
<accession>A0A319B5K9</accession>
<dbReference type="EMBL" id="KZ821627">
    <property type="protein sequence ID" value="PYH68097.1"/>
    <property type="molecule type" value="Genomic_DNA"/>
</dbReference>
<gene>
    <name evidence="1" type="ORF">BO88DRAFT_426211</name>
</gene>
<dbReference type="RefSeq" id="XP_025561891.1">
    <property type="nucleotide sequence ID" value="XM_025708889.1"/>
</dbReference>
<dbReference type="Proteomes" id="UP000248405">
    <property type="component" value="Unassembled WGS sequence"/>
</dbReference>
<evidence type="ECO:0000313" key="1">
    <source>
        <dbReference type="EMBL" id="PYH68097.1"/>
    </source>
</evidence>
<evidence type="ECO:0000313" key="2">
    <source>
        <dbReference type="Proteomes" id="UP000248405"/>
    </source>
</evidence>